<accession>A0A6P7H5D3</accession>
<feature type="compositionally biased region" description="Polar residues" evidence="1">
    <location>
        <begin position="53"/>
        <end position="66"/>
    </location>
</feature>
<feature type="region of interest" description="Disordered" evidence="1">
    <location>
        <begin position="40"/>
        <end position="66"/>
    </location>
</feature>
<dbReference type="RefSeq" id="XP_028152909.1">
    <property type="nucleotide sequence ID" value="XM_028297108.1"/>
</dbReference>
<name>A0A6P7H5D3_DIAVI</name>
<dbReference type="RefSeq" id="XP_028152910.1">
    <property type="nucleotide sequence ID" value="XM_028297109.1"/>
</dbReference>
<evidence type="ECO:0000313" key="3">
    <source>
        <dbReference type="RefSeq" id="XP_028152908.1"/>
    </source>
</evidence>
<dbReference type="RefSeq" id="XP_028152907.1">
    <property type="nucleotide sequence ID" value="XM_028297106.1"/>
</dbReference>
<dbReference type="RefSeq" id="XP_028152908.1">
    <property type="nucleotide sequence ID" value="XM_028297107.1"/>
</dbReference>
<reference evidence="2 3" key="1">
    <citation type="submission" date="2025-04" db="UniProtKB">
        <authorList>
            <consortium name="RefSeq"/>
        </authorList>
    </citation>
    <scope>IDENTIFICATION</scope>
    <source>
        <tissue evidence="2 3">Whole insect</tissue>
    </source>
</reference>
<dbReference type="AlphaFoldDB" id="A0A6P7H5D3"/>
<evidence type="ECO:0000313" key="2">
    <source>
        <dbReference type="RefSeq" id="XP_028152907.1"/>
    </source>
</evidence>
<organism evidence="3">
    <name type="scientific">Diabrotica virgifera virgifera</name>
    <name type="common">western corn rootworm</name>
    <dbReference type="NCBI Taxonomy" id="50390"/>
    <lineage>
        <taxon>Eukaryota</taxon>
        <taxon>Metazoa</taxon>
        <taxon>Ecdysozoa</taxon>
        <taxon>Arthropoda</taxon>
        <taxon>Hexapoda</taxon>
        <taxon>Insecta</taxon>
        <taxon>Pterygota</taxon>
        <taxon>Neoptera</taxon>
        <taxon>Endopterygota</taxon>
        <taxon>Coleoptera</taxon>
        <taxon>Polyphaga</taxon>
        <taxon>Cucujiformia</taxon>
        <taxon>Chrysomeloidea</taxon>
        <taxon>Chrysomelidae</taxon>
        <taxon>Galerucinae</taxon>
        <taxon>Diabroticina</taxon>
        <taxon>Diabroticites</taxon>
        <taxon>Diabrotica</taxon>
    </lineage>
</organism>
<gene>
    <name evidence="2 3 4 5" type="primary">LOC114346352</name>
</gene>
<evidence type="ECO:0000313" key="5">
    <source>
        <dbReference type="RefSeq" id="XP_028152910.1"/>
    </source>
</evidence>
<evidence type="ECO:0000256" key="1">
    <source>
        <dbReference type="SAM" id="MobiDB-lite"/>
    </source>
</evidence>
<proteinExistence type="predicted"/>
<sequence length="110" mass="11774">MHGYAYMNGDVGKVPSGVVFSTAPESSSAMGTHPDYVAVNGVAEGAEGPSPLTPSAPQENASQSQSAYPLPQLKQMLAQQLEYYFSSSCIQCWCGEAIFFIWSSSLEIEE</sequence>
<evidence type="ECO:0000313" key="4">
    <source>
        <dbReference type="RefSeq" id="XP_028152909.1"/>
    </source>
</evidence>
<protein>
    <submittedName>
        <fullName evidence="2 3">Uncharacterized protein LOC114346352 isoform X1</fullName>
    </submittedName>
</protein>